<reference evidence="2 3" key="1">
    <citation type="submission" date="2019-03" db="EMBL/GenBank/DDBJ databases">
        <title>Genomic Encyclopedia of Archaeal and Bacterial Type Strains, Phase II (KMG-II): from individual species to whole genera.</title>
        <authorList>
            <person name="Goeker M."/>
        </authorList>
    </citation>
    <scope>NUCLEOTIDE SEQUENCE [LARGE SCALE GENOMIC DNA]</scope>
    <source>
        <strain evidence="2 3">DSM 28353</strain>
    </source>
</reference>
<organism evidence="2 3">
    <name type="scientific">Sphingobacterium yanglingense</name>
    <dbReference type="NCBI Taxonomy" id="1437280"/>
    <lineage>
        <taxon>Bacteria</taxon>
        <taxon>Pseudomonadati</taxon>
        <taxon>Bacteroidota</taxon>
        <taxon>Sphingobacteriia</taxon>
        <taxon>Sphingobacteriales</taxon>
        <taxon>Sphingobacteriaceae</taxon>
        <taxon>Sphingobacterium</taxon>
    </lineage>
</organism>
<dbReference type="RefSeq" id="WP_133586498.1">
    <property type="nucleotide sequence ID" value="NZ_SNYV01000018.1"/>
</dbReference>
<dbReference type="Proteomes" id="UP000295292">
    <property type="component" value="Unassembled WGS sequence"/>
</dbReference>
<keyword evidence="3" id="KW-1185">Reference proteome</keyword>
<feature type="chain" id="PRO_5020270979" evidence="1">
    <location>
        <begin position="25"/>
        <end position="227"/>
    </location>
</feature>
<comment type="caution">
    <text evidence="2">The sequence shown here is derived from an EMBL/GenBank/DDBJ whole genome shotgun (WGS) entry which is preliminary data.</text>
</comment>
<proteinExistence type="predicted"/>
<evidence type="ECO:0000313" key="3">
    <source>
        <dbReference type="Proteomes" id="UP000295292"/>
    </source>
</evidence>
<dbReference type="EMBL" id="SNYV01000018">
    <property type="protein sequence ID" value="TDQ73933.1"/>
    <property type="molecule type" value="Genomic_DNA"/>
</dbReference>
<sequence>MKAISNIVKLLIINFSILGSYTLAQSNFSDSKAVDPSILPYRHISSKHITEHSASRSRTDIASKLKSFGAGVHTLFEENKNAIPLVGTFYEFYTLNNEKALVTIRKVPPGFEEDELDENKVVRANNFAELVEYYHGMFDPDYTAVIKYVNTDSVQSAFFISTLSSSTHIEYMFLISDPTFSKEVFRGTVYFKRSSPSDNKEANMREFLESIQYGTVSPTHRSQGKKL</sequence>
<accession>A0A4V3DCY1</accession>
<evidence type="ECO:0000313" key="2">
    <source>
        <dbReference type="EMBL" id="TDQ73933.1"/>
    </source>
</evidence>
<evidence type="ECO:0000256" key="1">
    <source>
        <dbReference type="SAM" id="SignalP"/>
    </source>
</evidence>
<feature type="signal peptide" evidence="1">
    <location>
        <begin position="1"/>
        <end position="24"/>
    </location>
</feature>
<name>A0A4V3DCY1_9SPHI</name>
<protein>
    <submittedName>
        <fullName evidence="2">Uncharacterized protein</fullName>
    </submittedName>
</protein>
<dbReference type="AlphaFoldDB" id="A0A4V3DCY1"/>
<keyword evidence="1" id="KW-0732">Signal</keyword>
<gene>
    <name evidence="2" type="ORF">CLV99_4371</name>
</gene>